<sequence length="547" mass="61529">MGSLDIFTAYNNGITVSNPLVMTNYGLVEGMPDVSRSGNTYYSFKGIPYAKPPTGDLRFADPQPPEKWNGIKKTKANPMFCIQLMAAVVRSLQNIIPPAGKEDCLYLSVATRSLNPHSKLPVAVYIHGGAFVGWGGPSFFRSTFLMDHEMVVVLVNYRLGPMGFLSFEDDVLPGNFGLKDQVLALQWVRDNIQNFGGDPNRVTIMGESAGGASVHAHSFSPMSRGLFHQIMPMSGTAYAFWAFAYPGDARIMAFEYAKRVGCKGDNSTAVLGCLKKRPVSLLVQGTAQYFGLWDLEPTRHLGPVSEARRPGAMTPPSPKHWKPVDLPMMVIEASGEGLLKTLLYKSPLRGRDWKWINKHWDVAIPFSFKFRYNPKHKEIARRMRQYWFGDKKQLDDSDLKNFTAMYTTAGIKSPYLHMVEEAKNTVYYLNFGYLGELSPSLLINDPEFPKLTFHAEYMMYLLHIIFLPKLNGQDLEVSKNLTRMVANFVIHGDPTPKTGEWQPWSKPGYDTLIMDNKGNRMVREGLPAEVAFFRSLCAYKKFYGCAV</sequence>
<evidence type="ECO:0000256" key="1">
    <source>
        <dbReference type="ARBA" id="ARBA00005964"/>
    </source>
</evidence>
<evidence type="ECO:0000259" key="6">
    <source>
        <dbReference type="Pfam" id="PF00135"/>
    </source>
</evidence>
<evidence type="ECO:0000313" key="7">
    <source>
        <dbReference type="EMBL" id="BET03078.1"/>
    </source>
</evidence>
<comment type="similarity">
    <text evidence="1 5">Belongs to the type-B carboxylesterase/lipase family.</text>
</comment>
<protein>
    <recommendedName>
        <fullName evidence="5">Carboxylic ester hydrolase</fullName>
        <ecNumber evidence="5">3.1.1.-</ecNumber>
    </recommendedName>
</protein>
<dbReference type="InterPro" id="IPR019826">
    <property type="entry name" value="Carboxylesterase_B_AS"/>
</dbReference>
<dbReference type="SUPFAM" id="SSF53474">
    <property type="entry name" value="alpha/beta-Hydrolases"/>
    <property type="match status" value="1"/>
</dbReference>
<evidence type="ECO:0000256" key="5">
    <source>
        <dbReference type="RuleBase" id="RU361235"/>
    </source>
</evidence>
<dbReference type="PROSITE" id="PS00122">
    <property type="entry name" value="CARBOXYLESTERASE_B_1"/>
    <property type="match status" value="1"/>
</dbReference>
<evidence type="ECO:0000256" key="2">
    <source>
        <dbReference type="ARBA" id="ARBA00022487"/>
    </source>
</evidence>
<evidence type="ECO:0000313" key="8">
    <source>
        <dbReference type="Proteomes" id="UP001307889"/>
    </source>
</evidence>
<dbReference type="EMBL" id="AP028923">
    <property type="protein sequence ID" value="BET03078.1"/>
    <property type="molecule type" value="Genomic_DNA"/>
</dbReference>
<name>A0ABN7BFE2_9HEMI</name>
<keyword evidence="4" id="KW-0325">Glycoprotein</keyword>
<feature type="domain" description="Carboxylesterase type B" evidence="6">
    <location>
        <begin position="18"/>
        <end position="523"/>
    </location>
</feature>
<organism evidence="7 8">
    <name type="scientific">Nesidiocoris tenuis</name>
    <dbReference type="NCBI Taxonomy" id="355587"/>
    <lineage>
        <taxon>Eukaryota</taxon>
        <taxon>Metazoa</taxon>
        <taxon>Ecdysozoa</taxon>
        <taxon>Arthropoda</taxon>
        <taxon>Hexapoda</taxon>
        <taxon>Insecta</taxon>
        <taxon>Pterygota</taxon>
        <taxon>Neoptera</taxon>
        <taxon>Paraneoptera</taxon>
        <taxon>Hemiptera</taxon>
        <taxon>Heteroptera</taxon>
        <taxon>Panheteroptera</taxon>
        <taxon>Cimicomorpha</taxon>
        <taxon>Miridae</taxon>
        <taxon>Dicyphina</taxon>
        <taxon>Nesidiocoris</taxon>
    </lineage>
</organism>
<dbReference type="PANTHER" id="PTHR43142">
    <property type="entry name" value="CARBOXYLIC ESTER HYDROLASE"/>
    <property type="match status" value="1"/>
</dbReference>
<keyword evidence="3 5" id="KW-0378">Hydrolase</keyword>
<proteinExistence type="inferred from homology"/>
<keyword evidence="8" id="KW-1185">Reference proteome</keyword>
<reference evidence="7 8" key="1">
    <citation type="submission" date="2023-09" db="EMBL/GenBank/DDBJ databases">
        <title>Nesidiocoris tenuis whole genome shotgun sequence.</title>
        <authorList>
            <person name="Shibata T."/>
            <person name="Shimoda M."/>
            <person name="Kobayashi T."/>
            <person name="Uehara T."/>
        </authorList>
    </citation>
    <scope>NUCLEOTIDE SEQUENCE [LARGE SCALE GENOMIC DNA]</scope>
    <source>
        <strain evidence="7 8">Japan</strain>
    </source>
</reference>
<dbReference type="InterPro" id="IPR002018">
    <property type="entry name" value="CarbesteraseB"/>
</dbReference>
<evidence type="ECO:0000256" key="3">
    <source>
        <dbReference type="ARBA" id="ARBA00022801"/>
    </source>
</evidence>
<dbReference type="InterPro" id="IPR029058">
    <property type="entry name" value="AB_hydrolase_fold"/>
</dbReference>
<keyword evidence="2" id="KW-0719">Serine esterase</keyword>
<dbReference type="Proteomes" id="UP001307889">
    <property type="component" value="Chromosome 15"/>
</dbReference>
<accession>A0ABN7BFE2</accession>
<dbReference type="EC" id="3.1.1.-" evidence="5"/>
<evidence type="ECO:0000256" key="4">
    <source>
        <dbReference type="ARBA" id="ARBA00023180"/>
    </source>
</evidence>
<dbReference type="Pfam" id="PF00135">
    <property type="entry name" value="COesterase"/>
    <property type="match status" value="1"/>
</dbReference>
<dbReference type="Gene3D" id="3.40.50.1820">
    <property type="entry name" value="alpha/beta hydrolase"/>
    <property type="match status" value="1"/>
</dbReference>
<dbReference type="PANTHER" id="PTHR43142:SF1">
    <property type="entry name" value="CARBOXYLIC ESTER HYDROLASE"/>
    <property type="match status" value="1"/>
</dbReference>
<gene>
    <name evidence="7" type="ORF">NTJ_15896</name>
</gene>